<keyword evidence="2" id="KW-1185">Reference proteome</keyword>
<sequence length="119" mass="12777">MTATQTLPSLDGRTFKMLSSTTSAVNPEAPSTFRYFERDGVIWGDYTGDTVTFGRCVGTRAGDVINVSFVHVLVATGEVVTGTGVSEIEQDDDGMLRLVERYEMHGAPQLSICAEVPAA</sequence>
<evidence type="ECO:0000313" key="1">
    <source>
        <dbReference type="EMBL" id="MEJ1089681.1"/>
    </source>
</evidence>
<comment type="caution">
    <text evidence="1">The sequence shown here is derived from an EMBL/GenBank/DDBJ whole genome shotgun (WGS) entry which is preliminary data.</text>
</comment>
<name>A0ABU8LGJ3_9MICO</name>
<gene>
    <name evidence="1" type="ORF">WDU99_15305</name>
</gene>
<evidence type="ECO:0000313" key="2">
    <source>
        <dbReference type="Proteomes" id="UP001371224"/>
    </source>
</evidence>
<proteinExistence type="predicted"/>
<dbReference type="Proteomes" id="UP001371224">
    <property type="component" value="Unassembled WGS sequence"/>
</dbReference>
<dbReference type="Pfam" id="PF26421">
    <property type="entry name" value="Avidin_like"/>
    <property type="match status" value="1"/>
</dbReference>
<evidence type="ECO:0008006" key="3">
    <source>
        <dbReference type="Google" id="ProtNLM"/>
    </source>
</evidence>
<accession>A0ABU8LGJ3</accession>
<dbReference type="InterPro" id="IPR058595">
    <property type="entry name" value="Avidin-like"/>
</dbReference>
<dbReference type="EMBL" id="JBBDGM010000016">
    <property type="protein sequence ID" value="MEJ1089681.1"/>
    <property type="molecule type" value="Genomic_DNA"/>
</dbReference>
<dbReference type="RefSeq" id="WP_337333325.1">
    <property type="nucleotide sequence ID" value="NZ_JBBDGM010000016.1"/>
</dbReference>
<reference evidence="1 2" key="1">
    <citation type="submission" date="2024-02" db="EMBL/GenBank/DDBJ databases">
        <authorList>
            <person name="Saticioglu I.B."/>
        </authorList>
    </citation>
    <scope>NUCLEOTIDE SEQUENCE [LARGE SCALE GENOMIC DNA]</scope>
    <source>
        <strain evidence="1 2">Mu-80</strain>
    </source>
</reference>
<organism evidence="1 2">
    <name type="scientific">Microbacterium bandirmense</name>
    <dbReference type="NCBI Taxonomy" id="3122050"/>
    <lineage>
        <taxon>Bacteria</taxon>
        <taxon>Bacillati</taxon>
        <taxon>Actinomycetota</taxon>
        <taxon>Actinomycetes</taxon>
        <taxon>Micrococcales</taxon>
        <taxon>Microbacteriaceae</taxon>
        <taxon>Microbacterium</taxon>
    </lineage>
</organism>
<protein>
    <recommendedName>
        <fullName evidence="3">N-acetylglutamate synthase</fullName>
    </recommendedName>
</protein>